<evidence type="ECO:0000256" key="1">
    <source>
        <dbReference type="PROSITE-ProRule" id="PRU00502"/>
    </source>
</evidence>
<accession>A0A1Y2CCL0</accession>
<comment type="caution">
    <text evidence="5">The sequence shown here is derived from an EMBL/GenBank/DDBJ whole genome shotgun (WGS) entry which is preliminary data.</text>
</comment>
<feature type="compositionally biased region" description="Low complexity" evidence="3">
    <location>
        <begin position="256"/>
        <end position="277"/>
    </location>
</feature>
<feature type="coiled-coil region" evidence="2">
    <location>
        <begin position="552"/>
        <end position="579"/>
    </location>
</feature>
<evidence type="ECO:0000313" key="5">
    <source>
        <dbReference type="EMBL" id="ORY44772.1"/>
    </source>
</evidence>
<name>A0A1Y2CCL0_9FUNG</name>
<keyword evidence="1" id="KW-0862">Zinc</keyword>
<dbReference type="Pfam" id="PF07576">
    <property type="entry name" value="BRAP2"/>
    <property type="match status" value="1"/>
</dbReference>
<dbReference type="EMBL" id="MCGO01000021">
    <property type="protein sequence ID" value="ORY44772.1"/>
    <property type="molecule type" value="Genomic_DNA"/>
</dbReference>
<evidence type="ECO:0000259" key="4">
    <source>
        <dbReference type="PROSITE" id="PS50271"/>
    </source>
</evidence>
<feature type="compositionally biased region" description="Low complexity" evidence="3">
    <location>
        <begin position="335"/>
        <end position="359"/>
    </location>
</feature>
<dbReference type="InterPro" id="IPR011422">
    <property type="entry name" value="BRAP2/ETP1_RRM"/>
</dbReference>
<dbReference type="InterPro" id="IPR013083">
    <property type="entry name" value="Znf_RING/FYVE/PHD"/>
</dbReference>
<keyword evidence="1" id="KW-0863">Zinc-finger</keyword>
<dbReference type="Gene3D" id="3.30.40.10">
    <property type="entry name" value="Zinc/RING finger domain, C3HC4 (zinc finger)"/>
    <property type="match status" value="1"/>
</dbReference>
<feature type="region of interest" description="Disordered" evidence="3">
    <location>
        <begin position="327"/>
        <end position="359"/>
    </location>
</feature>
<dbReference type="GO" id="GO:0061630">
    <property type="term" value="F:ubiquitin protein ligase activity"/>
    <property type="evidence" value="ECO:0007669"/>
    <property type="project" value="TreeGrafter"/>
</dbReference>
<dbReference type="AlphaFoldDB" id="A0A1Y2CCL0"/>
<protein>
    <submittedName>
        <fullName evidence="5">Zf-UBP-domain-containing protein</fullName>
    </submittedName>
</protein>
<dbReference type="InterPro" id="IPR001607">
    <property type="entry name" value="Znf_UBP"/>
</dbReference>
<dbReference type="GO" id="GO:0008270">
    <property type="term" value="F:zinc ion binding"/>
    <property type="evidence" value="ECO:0007669"/>
    <property type="project" value="UniProtKB-KW"/>
</dbReference>
<sequence length="582" mass="64999">MHSIVVQVLSDAAPTSTATSSRPLFPTDIFSLLEPSYRSGVSSSLTKLRRLLATLHLQQHPHSTRSTKVKPLYADLRLGHLAIDWIDFATELDSSLQPQTMNSTETTATFVPYTSGRTVLNAGVLHLFRDASTASGVSENNADDSPSSTVCILAVPAYMTAPDLLQFIAPYTAAISHIRFLRDSIQSRAMVLIRFREGKAFEGESEAFSREYSGRLFNSLDDEVCRVVYIKSVQFQSEAIPQFAFPPAPNDPNSIFSISSSSSSFPPSKNPSKSSSPTIREAATPAGEFPTTSTDLIELPTCPVVLTVWMPHLSKWQDASCPVCRYSSNPPPTQPSSDPTSQSPTPPDTIATTATTNPSPHCETCNTSQNLWICLICGNVGCGRYQSAHAAAHYTETSHLYSLELETQRVWDYAGDGYVHRLIRTGKMKGKGKKVFDDWGDEQDDDDIGLEYSVLLSSQLESQRCWYEEKMNKMNGLVVEASEKVEEIVQELRRVEEAKRRAEAERDEAILAALEEKKSFAKEKERTDRKWEKLLERLTLLEKTVGEERQMNEMLRQNQDSFKKALEEKECELSEKKKQARN</sequence>
<dbReference type="GO" id="GO:0005737">
    <property type="term" value="C:cytoplasm"/>
    <property type="evidence" value="ECO:0007669"/>
    <property type="project" value="TreeGrafter"/>
</dbReference>
<dbReference type="Proteomes" id="UP000193642">
    <property type="component" value="Unassembled WGS sequence"/>
</dbReference>
<feature type="region of interest" description="Disordered" evidence="3">
    <location>
        <begin position="256"/>
        <end position="291"/>
    </location>
</feature>
<dbReference type="GO" id="GO:0007265">
    <property type="term" value="P:Ras protein signal transduction"/>
    <property type="evidence" value="ECO:0007669"/>
    <property type="project" value="TreeGrafter"/>
</dbReference>
<dbReference type="SUPFAM" id="SSF57850">
    <property type="entry name" value="RING/U-box"/>
    <property type="match status" value="1"/>
</dbReference>
<keyword evidence="2" id="KW-0175">Coiled coil</keyword>
<keyword evidence="6" id="KW-1185">Reference proteome</keyword>
<keyword evidence="1" id="KW-0479">Metal-binding</keyword>
<dbReference type="Pfam" id="PF02148">
    <property type="entry name" value="zf-UBP"/>
    <property type="match status" value="1"/>
</dbReference>
<dbReference type="SMART" id="SM00290">
    <property type="entry name" value="ZnF_UBP"/>
    <property type="match status" value="1"/>
</dbReference>
<evidence type="ECO:0000313" key="6">
    <source>
        <dbReference type="Proteomes" id="UP000193642"/>
    </source>
</evidence>
<proteinExistence type="predicted"/>
<evidence type="ECO:0000256" key="3">
    <source>
        <dbReference type="SAM" id="MobiDB-lite"/>
    </source>
</evidence>
<dbReference type="GO" id="GO:0016567">
    <property type="term" value="P:protein ubiquitination"/>
    <property type="evidence" value="ECO:0007669"/>
    <property type="project" value="TreeGrafter"/>
</dbReference>
<reference evidence="5 6" key="1">
    <citation type="submission" date="2016-07" db="EMBL/GenBank/DDBJ databases">
        <title>Pervasive Adenine N6-methylation of Active Genes in Fungi.</title>
        <authorList>
            <consortium name="DOE Joint Genome Institute"/>
            <person name="Mondo S.J."/>
            <person name="Dannebaum R.O."/>
            <person name="Kuo R.C."/>
            <person name="Labutti K."/>
            <person name="Haridas S."/>
            <person name="Kuo A."/>
            <person name="Salamov A."/>
            <person name="Ahrendt S.R."/>
            <person name="Lipzen A."/>
            <person name="Sullivan W."/>
            <person name="Andreopoulos W.B."/>
            <person name="Clum A."/>
            <person name="Lindquist E."/>
            <person name="Daum C."/>
            <person name="Ramamoorthy G.K."/>
            <person name="Gryganskyi A."/>
            <person name="Culley D."/>
            <person name="Magnuson J.K."/>
            <person name="James T.Y."/>
            <person name="O'Malley M.A."/>
            <person name="Stajich J.E."/>
            <person name="Spatafora J.W."/>
            <person name="Visel A."/>
            <person name="Grigoriev I.V."/>
        </authorList>
    </citation>
    <scope>NUCLEOTIDE SEQUENCE [LARGE SCALE GENOMIC DNA]</scope>
    <source>
        <strain evidence="5 6">JEL800</strain>
    </source>
</reference>
<dbReference type="PANTHER" id="PTHR24007:SF7">
    <property type="entry name" value="BRCA1-ASSOCIATED PROTEIN"/>
    <property type="match status" value="1"/>
</dbReference>
<evidence type="ECO:0000256" key="2">
    <source>
        <dbReference type="SAM" id="Coils"/>
    </source>
</evidence>
<organism evidence="5 6">
    <name type="scientific">Rhizoclosmatium globosum</name>
    <dbReference type="NCBI Taxonomy" id="329046"/>
    <lineage>
        <taxon>Eukaryota</taxon>
        <taxon>Fungi</taxon>
        <taxon>Fungi incertae sedis</taxon>
        <taxon>Chytridiomycota</taxon>
        <taxon>Chytridiomycota incertae sedis</taxon>
        <taxon>Chytridiomycetes</taxon>
        <taxon>Chytridiales</taxon>
        <taxon>Chytriomycetaceae</taxon>
        <taxon>Rhizoclosmatium</taxon>
    </lineage>
</organism>
<dbReference type="PANTHER" id="PTHR24007">
    <property type="entry name" value="BRCA1-ASSOCIATED PROTEIN"/>
    <property type="match status" value="1"/>
</dbReference>
<feature type="domain" description="UBP-type" evidence="4">
    <location>
        <begin position="322"/>
        <end position="443"/>
    </location>
</feature>
<gene>
    <name evidence="5" type="ORF">BCR33DRAFT_784841</name>
</gene>
<feature type="coiled-coil region" evidence="2">
    <location>
        <begin position="478"/>
        <end position="524"/>
    </location>
</feature>
<dbReference type="STRING" id="329046.A0A1Y2CCL0"/>
<dbReference type="OrthoDB" id="273556at2759"/>
<dbReference type="PROSITE" id="PS50271">
    <property type="entry name" value="ZF_UBP"/>
    <property type="match status" value="1"/>
</dbReference>